<evidence type="ECO:0000256" key="1">
    <source>
        <dbReference type="ARBA" id="ARBA00022485"/>
    </source>
</evidence>
<dbReference type="AlphaFoldDB" id="A0A369LMF1"/>
<dbReference type="EMBL" id="PPTO01000003">
    <property type="protein sequence ID" value="RDB60322.1"/>
    <property type="molecule type" value="Genomic_DNA"/>
</dbReference>
<protein>
    <submittedName>
        <fullName evidence="7">4Fe-4S ferredoxin</fullName>
    </submittedName>
</protein>
<dbReference type="InterPro" id="IPR017900">
    <property type="entry name" value="4Fe4S_Fe_S_CS"/>
</dbReference>
<evidence type="ECO:0000259" key="6">
    <source>
        <dbReference type="PROSITE" id="PS51379"/>
    </source>
</evidence>
<dbReference type="PANTHER" id="PTHR43724:SF1">
    <property type="entry name" value="PYRUVATE SYNTHASE SUBUNIT PORD"/>
    <property type="match status" value="1"/>
</dbReference>
<evidence type="ECO:0000256" key="3">
    <source>
        <dbReference type="ARBA" id="ARBA00022737"/>
    </source>
</evidence>
<feature type="domain" description="4Fe-4S ferredoxin-type" evidence="6">
    <location>
        <begin position="36"/>
        <end position="55"/>
    </location>
</feature>
<gene>
    <name evidence="7" type="ORF">C1881_03025</name>
</gene>
<evidence type="ECO:0000256" key="5">
    <source>
        <dbReference type="ARBA" id="ARBA00023014"/>
    </source>
</evidence>
<dbReference type="PANTHER" id="PTHR43724">
    <property type="entry name" value="PYRUVATE SYNTHASE SUBUNIT PORD"/>
    <property type="match status" value="1"/>
</dbReference>
<evidence type="ECO:0000313" key="8">
    <source>
        <dbReference type="Proteomes" id="UP000253975"/>
    </source>
</evidence>
<keyword evidence="1" id="KW-0004">4Fe-4S</keyword>
<dbReference type="PROSITE" id="PS51379">
    <property type="entry name" value="4FE4S_FER_2"/>
    <property type="match status" value="4"/>
</dbReference>
<dbReference type="PROSITE" id="PS00198">
    <property type="entry name" value="4FE4S_FER_1"/>
    <property type="match status" value="1"/>
</dbReference>
<organism evidence="7 8">
    <name type="scientific">Slackia isoflavoniconvertens</name>
    <dbReference type="NCBI Taxonomy" id="572010"/>
    <lineage>
        <taxon>Bacteria</taxon>
        <taxon>Bacillati</taxon>
        <taxon>Actinomycetota</taxon>
        <taxon>Coriobacteriia</taxon>
        <taxon>Eggerthellales</taxon>
        <taxon>Eggerthellaceae</taxon>
        <taxon>Slackia</taxon>
    </lineage>
</organism>
<dbReference type="GO" id="GO:0051539">
    <property type="term" value="F:4 iron, 4 sulfur cluster binding"/>
    <property type="evidence" value="ECO:0007669"/>
    <property type="project" value="UniProtKB-KW"/>
</dbReference>
<keyword evidence="2" id="KW-0479">Metal-binding</keyword>
<dbReference type="InterPro" id="IPR017896">
    <property type="entry name" value="4Fe4S_Fe-S-bd"/>
</dbReference>
<keyword evidence="3" id="KW-0677">Repeat</keyword>
<feature type="domain" description="4Fe-4S ferredoxin-type" evidence="6">
    <location>
        <begin position="273"/>
        <end position="302"/>
    </location>
</feature>
<feature type="domain" description="4Fe-4S ferredoxin-type" evidence="6">
    <location>
        <begin position="1"/>
        <end position="35"/>
    </location>
</feature>
<reference evidence="7 8" key="1">
    <citation type="journal article" date="2018" name="Elife">
        <title>Discovery and characterization of a prevalent human gut bacterial enzyme sufficient for the inactivation of a family of plant toxins.</title>
        <authorList>
            <person name="Koppel N."/>
            <person name="Bisanz J.E."/>
            <person name="Pandelia M.E."/>
            <person name="Turnbaugh P.J."/>
            <person name="Balskus E.P."/>
        </authorList>
    </citation>
    <scope>NUCLEOTIDE SEQUENCE [LARGE SCALE GENOMIC DNA]</scope>
    <source>
        <strain evidence="7 8">OB21 GAM31</strain>
    </source>
</reference>
<name>A0A369LMF1_9ACTN</name>
<evidence type="ECO:0000256" key="4">
    <source>
        <dbReference type="ARBA" id="ARBA00023004"/>
    </source>
</evidence>
<keyword evidence="4" id="KW-0408">Iron</keyword>
<evidence type="ECO:0000313" key="7">
    <source>
        <dbReference type="EMBL" id="RDB60322.1"/>
    </source>
</evidence>
<evidence type="ECO:0000256" key="2">
    <source>
        <dbReference type="ARBA" id="ARBA00022723"/>
    </source>
</evidence>
<dbReference type="Gene3D" id="3.30.70.20">
    <property type="match status" value="2"/>
</dbReference>
<dbReference type="RefSeq" id="WP_114615058.1">
    <property type="nucleotide sequence ID" value="NZ_PPTO01000003.1"/>
</dbReference>
<comment type="caution">
    <text evidence="7">The sequence shown here is derived from an EMBL/GenBank/DDBJ whole genome shotgun (WGS) entry which is preliminary data.</text>
</comment>
<feature type="domain" description="4Fe-4S ferredoxin-type" evidence="6">
    <location>
        <begin position="303"/>
        <end position="332"/>
    </location>
</feature>
<accession>A0A369LMF1</accession>
<dbReference type="Proteomes" id="UP000253975">
    <property type="component" value="Unassembled WGS sequence"/>
</dbReference>
<sequence>MKVLTIPEHCTRTHGANCTRCQLACPAKAISFDEAGAPVIDRDACTKCGVCMGVCDAFSSSSATALRLYDHLRKVAMRGEIVYLTCEENVFPGFEPAKNVTVLPCLACVPPELWTLLLAQNVPVCVACDLKYCEDCPRAAQIGELLFTKAIEIAEAQTGENVHFDREIPEYVPPVEAVVDDEFDRRAAFDSVKDDAFDIISGRRRLKQSDTLKEAYRKKERERMREALNLSEGEYLSDALEKGRATRVMPPRRRMLLEAYAAKPDIAENVEVAVSATDHDACVECLDCVARCASGARIATKEGHLEYDARYCVGCGACEAVCPRNAIALVEATFADLLPEGPGKPAIEPNLADYE</sequence>
<dbReference type="GO" id="GO:0046872">
    <property type="term" value="F:metal ion binding"/>
    <property type="evidence" value="ECO:0007669"/>
    <property type="project" value="UniProtKB-KW"/>
</dbReference>
<dbReference type="Pfam" id="PF00037">
    <property type="entry name" value="Fer4"/>
    <property type="match status" value="1"/>
</dbReference>
<keyword evidence="5" id="KW-0411">Iron-sulfur</keyword>
<proteinExistence type="predicted"/>
<dbReference type="SUPFAM" id="SSF54862">
    <property type="entry name" value="4Fe-4S ferredoxins"/>
    <property type="match status" value="2"/>
</dbReference>